<dbReference type="RefSeq" id="WP_306948740.1">
    <property type="nucleotide sequence ID" value="NZ_CP132976.1"/>
</dbReference>
<gene>
    <name evidence="1" type="ORF">RAS12_12170</name>
</gene>
<organism evidence="1 2">
    <name type="scientific">Achromobacter seleniivolatilans</name>
    <dbReference type="NCBI Taxonomy" id="3047478"/>
    <lineage>
        <taxon>Bacteria</taxon>
        <taxon>Pseudomonadati</taxon>
        <taxon>Pseudomonadota</taxon>
        <taxon>Betaproteobacteria</taxon>
        <taxon>Burkholderiales</taxon>
        <taxon>Alcaligenaceae</taxon>
        <taxon>Achromobacter</taxon>
    </lineage>
</organism>
<sequence length="132" mass="13321">MALTKDRNTLRRDGRGFRPPAAAGVRIYAGAIVGVNADGHAVPGGSAAAVAILGIAQEQVDNRDGAAGAQSVDVRRGTFQLKPAAAGLTLAAYGKPVKAVDDESVALVGEDAAAIVAGVVRDVDADGVWVEF</sequence>
<accession>A0ABY9M7U9</accession>
<keyword evidence="2" id="KW-1185">Reference proteome</keyword>
<dbReference type="Proteomes" id="UP001234798">
    <property type="component" value="Chromosome"/>
</dbReference>
<evidence type="ECO:0008006" key="3">
    <source>
        <dbReference type="Google" id="ProtNLM"/>
    </source>
</evidence>
<evidence type="ECO:0000313" key="1">
    <source>
        <dbReference type="EMBL" id="WMD23094.1"/>
    </source>
</evidence>
<evidence type="ECO:0000313" key="2">
    <source>
        <dbReference type="Proteomes" id="UP001234798"/>
    </source>
</evidence>
<proteinExistence type="predicted"/>
<protein>
    <recommendedName>
        <fullName evidence="3">Bacteriophage lambda head decoration protein D</fullName>
    </recommendedName>
</protein>
<reference evidence="1 2" key="1">
    <citation type="submission" date="2023-08" db="EMBL/GenBank/DDBJ databases">
        <title>Achromobacter seleniivolatilans sp. nov., isolated from seleniferous soil.</title>
        <authorList>
            <person name="Zhang S."/>
            <person name="Li K."/>
            <person name="Peng J."/>
            <person name="Zhao Q."/>
            <person name="Wang H."/>
            <person name="Guo Y."/>
        </authorList>
    </citation>
    <scope>NUCLEOTIDE SEQUENCE [LARGE SCALE GENOMIC DNA]</scope>
    <source>
        <strain evidence="1 2">R39</strain>
    </source>
</reference>
<dbReference type="EMBL" id="CP132976">
    <property type="protein sequence ID" value="WMD23094.1"/>
    <property type="molecule type" value="Genomic_DNA"/>
</dbReference>
<name>A0ABY9M7U9_9BURK</name>